<dbReference type="Gene3D" id="1.20.140.150">
    <property type="match status" value="1"/>
</dbReference>
<dbReference type="GO" id="GO:0008285">
    <property type="term" value="P:negative regulation of cell population proliferation"/>
    <property type="evidence" value="ECO:0007669"/>
    <property type="project" value="InterPro"/>
</dbReference>
<dbReference type="Pfam" id="PF20517">
    <property type="entry name" value="TMEM127"/>
    <property type="match status" value="1"/>
</dbReference>
<feature type="transmembrane region" description="Helical" evidence="2">
    <location>
        <begin position="255"/>
        <end position="277"/>
    </location>
</feature>
<dbReference type="Ensembl" id="ENSPSTT00000023991.1">
    <property type="protein sequence ID" value="ENSPSTP00000022825.1"/>
    <property type="gene ID" value="ENSPSTG00000016755.1"/>
</dbReference>
<evidence type="ECO:0000256" key="1">
    <source>
        <dbReference type="SAM" id="MobiDB-lite"/>
    </source>
</evidence>
<sequence>MAPPLPAAPAAAPVAPPSRPRPAVPSRPQMRTARSPPQDASSAPPGLHARNQQRASGCAATRLCSTSASFIAPPPSLRTDVSASAGSGSAPSGRRSVVSAELPEAEVSPQPEAEPALRAGGRGAMYTPGGPGLPGGRRRRGAAGGSGGLPKQPERSLASALPGALSITALCTALAEPAWLRIHGGTCGRQELGVADVLGAVRAELLRDYCMNPQTVLLLRVIAAFCFLGIICSLSAFLLDVFGPKHPALKITRRYAFAHILTVLQCATVIGFCYWASELILAQQQQHKKYHGSQVYVTFAVSFYLVAGAGGASILATAANLLRHYPTEEEEQALELLSEMEENEPYPAEYELSSDGAAGPSASQSRHLLALLIPPSAKGRTAFRTGFLHPKPPFVL</sequence>
<dbReference type="GO" id="GO:0016020">
    <property type="term" value="C:membrane"/>
    <property type="evidence" value="ECO:0007669"/>
    <property type="project" value="TreeGrafter"/>
</dbReference>
<evidence type="ECO:0000256" key="2">
    <source>
        <dbReference type="SAM" id="Phobius"/>
    </source>
</evidence>
<accession>A0A8C9FY17</accession>
<dbReference type="PANTHER" id="PTHR28358:SF1">
    <property type="entry name" value="TRANSMEMBRANE PROTEIN 127"/>
    <property type="match status" value="1"/>
</dbReference>
<reference evidence="4" key="1">
    <citation type="submission" date="2025-08" db="UniProtKB">
        <authorList>
            <consortium name="Ensembl"/>
        </authorList>
    </citation>
    <scope>IDENTIFICATION</scope>
</reference>
<feature type="region of interest" description="Disordered" evidence="1">
    <location>
        <begin position="1"/>
        <end position="155"/>
    </location>
</feature>
<feature type="domain" description="Transmembrane protein 127 transmembrane region" evidence="3">
    <location>
        <begin position="210"/>
        <end position="322"/>
    </location>
</feature>
<dbReference type="GO" id="GO:0032007">
    <property type="term" value="P:negative regulation of TOR signaling"/>
    <property type="evidence" value="ECO:0007669"/>
    <property type="project" value="InterPro"/>
</dbReference>
<dbReference type="PANTHER" id="PTHR28358">
    <property type="entry name" value="TRANSMEMBRANE PROTEIN 127"/>
    <property type="match status" value="1"/>
</dbReference>
<evidence type="ECO:0000259" key="3">
    <source>
        <dbReference type="Pfam" id="PF20517"/>
    </source>
</evidence>
<dbReference type="InterPro" id="IPR033331">
    <property type="entry name" value="TMEM127"/>
</dbReference>
<organism evidence="4 5">
    <name type="scientific">Pavo cristatus</name>
    <name type="common">Indian peafowl</name>
    <name type="synonym">Blue peafowl</name>
    <dbReference type="NCBI Taxonomy" id="9049"/>
    <lineage>
        <taxon>Eukaryota</taxon>
        <taxon>Metazoa</taxon>
        <taxon>Chordata</taxon>
        <taxon>Craniata</taxon>
        <taxon>Vertebrata</taxon>
        <taxon>Euteleostomi</taxon>
        <taxon>Archelosauria</taxon>
        <taxon>Archosauria</taxon>
        <taxon>Dinosauria</taxon>
        <taxon>Saurischia</taxon>
        <taxon>Theropoda</taxon>
        <taxon>Coelurosauria</taxon>
        <taxon>Aves</taxon>
        <taxon>Neognathae</taxon>
        <taxon>Galloanserae</taxon>
        <taxon>Galliformes</taxon>
        <taxon>Phasianidae</taxon>
        <taxon>Phasianinae</taxon>
        <taxon>Pavo</taxon>
    </lineage>
</organism>
<evidence type="ECO:0000313" key="4">
    <source>
        <dbReference type="Ensembl" id="ENSPSTP00000022825.1"/>
    </source>
</evidence>
<feature type="compositionally biased region" description="Low complexity" evidence="1">
    <location>
        <begin position="81"/>
        <end position="100"/>
    </location>
</feature>
<keyword evidence="2" id="KW-0812">Transmembrane</keyword>
<dbReference type="InterPro" id="IPR046795">
    <property type="entry name" value="TMEM127_TM"/>
</dbReference>
<keyword evidence="2" id="KW-0472">Membrane</keyword>
<feature type="transmembrane region" description="Helical" evidence="2">
    <location>
        <begin position="217"/>
        <end position="243"/>
    </location>
</feature>
<name>A0A8C9FY17_PAVCR</name>
<dbReference type="AlphaFoldDB" id="A0A8C9FY17"/>
<protein>
    <submittedName>
        <fullName evidence="4">Transmembrane protein 127</fullName>
    </submittedName>
</protein>
<keyword evidence="2" id="KW-1133">Transmembrane helix</keyword>
<dbReference type="Proteomes" id="UP000694428">
    <property type="component" value="Unplaced"/>
</dbReference>
<feature type="compositionally biased region" description="Pro residues" evidence="1">
    <location>
        <begin position="14"/>
        <end position="25"/>
    </location>
</feature>
<evidence type="ECO:0000313" key="5">
    <source>
        <dbReference type="Proteomes" id="UP000694428"/>
    </source>
</evidence>
<keyword evidence="5" id="KW-1185">Reference proteome</keyword>
<reference evidence="4" key="2">
    <citation type="submission" date="2025-09" db="UniProtKB">
        <authorList>
            <consortium name="Ensembl"/>
        </authorList>
    </citation>
    <scope>IDENTIFICATION</scope>
</reference>
<feature type="transmembrane region" description="Helical" evidence="2">
    <location>
        <begin position="297"/>
        <end position="322"/>
    </location>
</feature>
<proteinExistence type="predicted"/>